<dbReference type="OrthoDB" id="9801061at2"/>
<dbReference type="InterPro" id="IPR001466">
    <property type="entry name" value="Beta-lactam-related"/>
</dbReference>
<name>A0A4P7D0G6_9BURK</name>
<dbReference type="EMBL" id="CP038150">
    <property type="protein sequence ID" value="QBR02121.1"/>
    <property type="molecule type" value="Genomic_DNA"/>
</dbReference>
<reference evidence="2 3" key="1">
    <citation type="submission" date="2019-03" db="EMBL/GenBank/DDBJ databases">
        <title>Paraburkholderia sp. 7MH5, isolated from subtropical forest soil.</title>
        <authorList>
            <person name="Gao Z.-H."/>
            <person name="Qiu L.-H."/>
        </authorList>
    </citation>
    <scope>NUCLEOTIDE SEQUENCE [LARGE SCALE GENOMIC DNA]</scope>
    <source>
        <strain evidence="2 3">7MH5</strain>
    </source>
</reference>
<evidence type="ECO:0000313" key="2">
    <source>
        <dbReference type="EMBL" id="QBR02121.1"/>
    </source>
</evidence>
<gene>
    <name evidence="2" type="ORF">E1956_33975</name>
</gene>
<dbReference type="KEGG" id="ppai:E1956_33975"/>
<accession>A0A4P7D0G6</accession>
<dbReference type="InterPro" id="IPR050789">
    <property type="entry name" value="Diverse_Enzym_Activities"/>
</dbReference>
<dbReference type="RefSeq" id="WP_134757442.1">
    <property type="nucleotide sequence ID" value="NZ_CP038150.1"/>
</dbReference>
<dbReference type="InterPro" id="IPR012338">
    <property type="entry name" value="Beta-lactam/transpept-like"/>
</dbReference>
<dbReference type="Gene3D" id="3.40.710.10">
    <property type="entry name" value="DD-peptidase/beta-lactamase superfamily"/>
    <property type="match status" value="1"/>
</dbReference>
<dbReference type="PANTHER" id="PTHR43283">
    <property type="entry name" value="BETA-LACTAMASE-RELATED"/>
    <property type="match status" value="1"/>
</dbReference>
<dbReference type="SUPFAM" id="SSF56601">
    <property type="entry name" value="beta-lactamase/transpeptidase-like"/>
    <property type="match status" value="1"/>
</dbReference>
<proteinExistence type="predicted"/>
<sequence>MDTPTVASAQILRMRNPMTDLSRFLAATTASGKIPGVALATLRAGTKGMEHYSGIRGAHDRAVVDAATVFEAASLTKPVVAFIALQLAEEGLLDLQRPLFDICGDYVPGDAASRRITAFHVLTHTSGLPNIVRVEAPLRTYFNPGERFSYGSSAFAWLQRAMETVGARSLESLARARVFEPLGMLRSSLEWQERFAGNHAQGHEWEGQPVPKRRVATALASWSLLTTASDYMGFVQHVLASRGLAAESYRHWFAPRVNTRQGDDAEDLHGRNPPDPNIAWGLGWGLEPAQGCFFHWGNSPGFRALVLANRVTQDAVVWFANSARGLRLVHAVAPEAVPGAHPAIAWLRIGRL</sequence>
<keyword evidence="3" id="KW-1185">Reference proteome</keyword>
<evidence type="ECO:0000259" key="1">
    <source>
        <dbReference type="Pfam" id="PF00144"/>
    </source>
</evidence>
<dbReference type="Pfam" id="PF00144">
    <property type="entry name" value="Beta-lactamase"/>
    <property type="match status" value="1"/>
</dbReference>
<evidence type="ECO:0000313" key="3">
    <source>
        <dbReference type="Proteomes" id="UP000295727"/>
    </source>
</evidence>
<feature type="domain" description="Beta-lactamase-related" evidence="1">
    <location>
        <begin position="23"/>
        <end position="325"/>
    </location>
</feature>
<keyword evidence="2" id="KW-0378">Hydrolase</keyword>
<protein>
    <submittedName>
        <fullName evidence="2">Class A beta-lactamase-related serine hydrolase</fullName>
    </submittedName>
</protein>
<organism evidence="2 3">
    <name type="scientific">Paraburkholderia pallida</name>
    <dbReference type="NCBI Taxonomy" id="2547399"/>
    <lineage>
        <taxon>Bacteria</taxon>
        <taxon>Pseudomonadati</taxon>
        <taxon>Pseudomonadota</taxon>
        <taxon>Betaproteobacteria</taxon>
        <taxon>Burkholderiales</taxon>
        <taxon>Burkholderiaceae</taxon>
        <taxon>Paraburkholderia</taxon>
    </lineage>
</organism>
<dbReference type="Proteomes" id="UP000295727">
    <property type="component" value="Chromosome 3"/>
</dbReference>
<dbReference type="AlphaFoldDB" id="A0A4P7D0G6"/>
<dbReference type="GO" id="GO:0016787">
    <property type="term" value="F:hydrolase activity"/>
    <property type="evidence" value="ECO:0007669"/>
    <property type="project" value="UniProtKB-KW"/>
</dbReference>
<dbReference type="PANTHER" id="PTHR43283:SF18">
    <property type="match status" value="1"/>
</dbReference>